<gene>
    <name evidence="1" type="ORF">BKA07_003506</name>
</gene>
<reference evidence="1 2" key="1">
    <citation type="submission" date="2020-03" db="EMBL/GenBank/DDBJ databases">
        <title>Sequencing the genomes of 1000 actinobacteria strains.</title>
        <authorList>
            <person name="Klenk H.-P."/>
        </authorList>
    </citation>
    <scope>NUCLEOTIDE SEQUENCE [LARGE SCALE GENOMIC DNA]</scope>
    <source>
        <strain evidence="1 2">DSM 18964</strain>
    </source>
</reference>
<comment type="caution">
    <text evidence="1">The sequence shown here is derived from an EMBL/GenBank/DDBJ whole genome shotgun (WGS) entry which is preliminary data.</text>
</comment>
<proteinExistence type="predicted"/>
<evidence type="ECO:0000313" key="2">
    <source>
        <dbReference type="Proteomes" id="UP000576792"/>
    </source>
</evidence>
<sequence length="95" mass="10050">MTVQFIVVLLSADADSIIPQSPTHLVVLVLLGAALLSPIAPWAAAALVRVLSLAPHGPWTRGERAEVRDYRMPEEPGTPGTVQARAPSFVVPAFA</sequence>
<dbReference type="EMBL" id="JAATJN010000001">
    <property type="protein sequence ID" value="NJC58471.1"/>
    <property type="molecule type" value="Genomic_DNA"/>
</dbReference>
<name>A0A846S8V1_9MICO</name>
<organism evidence="1 2">
    <name type="scientific">Brevibacterium marinum</name>
    <dbReference type="NCBI Taxonomy" id="418643"/>
    <lineage>
        <taxon>Bacteria</taxon>
        <taxon>Bacillati</taxon>
        <taxon>Actinomycetota</taxon>
        <taxon>Actinomycetes</taxon>
        <taxon>Micrococcales</taxon>
        <taxon>Brevibacteriaceae</taxon>
        <taxon>Brevibacterium</taxon>
    </lineage>
</organism>
<dbReference type="RefSeq" id="WP_245162000.1">
    <property type="nucleotide sequence ID" value="NZ_BAAAPQ010000038.1"/>
</dbReference>
<dbReference type="Proteomes" id="UP000576792">
    <property type="component" value="Unassembled WGS sequence"/>
</dbReference>
<accession>A0A846S8V1</accession>
<dbReference type="AlphaFoldDB" id="A0A846S8V1"/>
<protein>
    <submittedName>
        <fullName evidence="1">Uncharacterized protein</fullName>
    </submittedName>
</protein>
<keyword evidence="2" id="KW-1185">Reference proteome</keyword>
<evidence type="ECO:0000313" key="1">
    <source>
        <dbReference type="EMBL" id="NJC58471.1"/>
    </source>
</evidence>